<evidence type="ECO:0000313" key="2">
    <source>
        <dbReference type="Proteomes" id="UP001595904"/>
    </source>
</evidence>
<keyword evidence="2" id="KW-1185">Reference proteome</keyword>
<dbReference type="Pfam" id="PF10117">
    <property type="entry name" value="McrBC"/>
    <property type="match status" value="1"/>
</dbReference>
<dbReference type="PANTHER" id="PTHR38733:SF1">
    <property type="entry name" value="TYPE IV METHYL-DIRECTED RESTRICTION ENZYME ECOKMCRBC"/>
    <property type="match status" value="1"/>
</dbReference>
<dbReference type="Proteomes" id="UP001595904">
    <property type="component" value="Unassembled WGS sequence"/>
</dbReference>
<organism evidence="1 2">
    <name type="scientific">Steroidobacter flavus</name>
    <dbReference type="NCBI Taxonomy" id="1842136"/>
    <lineage>
        <taxon>Bacteria</taxon>
        <taxon>Pseudomonadati</taxon>
        <taxon>Pseudomonadota</taxon>
        <taxon>Gammaproteobacteria</taxon>
        <taxon>Steroidobacterales</taxon>
        <taxon>Steroidobacteraceae</taxon>
        <taxon>Steroidobacter</taxon>
    </lineage>
</organism>
<accession>A0ABV8SQ98</accession>
<dbReference type="InterPro" id="IPR019292">
    <property type="entry name" value="McrC"/>
</dbReference>
<dbReference type="RefSeq" id="WP_380596813.1">
    <property type="nucleotide sequence ID" value="NZ_JBHSDU010000003.1"/>
</dbReference>
<dbReference type="EMBL" id="JBHSDU010000003">
    <property type="protein sequence ID" value="MFC4309778.1"/>
    <property type="molecule type" value="Genomic_DNA"/>
</dbReference>
<proteinExistence type="predicted"/>
<reference evidence="2" key="1">
    <citation type="journal article" date="2019" name="Int. J. Syst. Evol. Microbiol.">
        <title>The Global Catalogue of Microorganisms (GCM) 10K type strain sequencing project: providing services to taxonomists for standard genome sequencing and annotation.</title>
        <authorList>
            <consortium name="The Broad Institute Genomics Platform"/>
            <consortium name="The Broad Institute Genome Sequencing Center for Infectious Disease"/>
            <person name="Wu L."/>
            <person name="Ma J."/>
        </authorList>
    </citation>
    <scope>NUCLEOTIDE SEQUENCE [LARGE SCALE GENOMIC DNA]</scope>
    <source>
        <strain evidence="2">CGMCC 1.10759</strain>
    </source>
</reference>
<evidence type="ECO:0000313" key="1">
    <source>
        <dbReference type="EMBL" id="MFC4309778.1"/>
    </source>
</evidence>
<dbReference type="PANTHER" id="PTHR38733">
    <property type="entry name" value="PROTEIN MCRC"/>
    <property type="match status" value="1"/>
</dbReference>
<comment type="caution">
    <text evidence="1">The sequence shown here is derived from an EMBL/GenBank/DDBJ whole genome shotgun (WGS) entry which is preliminary data.</text>
</comment>
<name>A0ABV8SQ98_9GAMM</name>
<protein>
    <submittedName>
        <fullName evidence="1">McrC family protein</fullName>
    </submittedName>
</protein>
<gene>
    <name evidence="1" type="ORF">ACFPN2_11860</name>
</gene>
<sequence length="410" mass="45774">MTTLQVLEHQRLRIGERRSADELVLGDKEATLLERLLPALPAGICRWEHRAVRFTQHCGVICLGSTVIEVLPKIAGKEQEPGACRDALIGMLNESRELQPATAGNGPVRMQRAVLLDAFVLAFCRELEVQLAQGLLRQYVSHVENLPVIRGKLRVELQLKHNSVHRERLYCEYDELSPDMPLNRVIKGVLQRLSKLPLGARALKHVRELLLRFDGVADVVPSAKMLDAIVVNRTMARYESVLRQCRWFLEGIYPDVTVGANVAAALLFDMNKLFESCVTRAAQRIARGRGLRLHAQGPMKWFARDAATDKQLFAMKPDMTLSDADGTVLLVADAKWKLLDEAEAKWGVAEADMYQLAAYAARYGATQAALIYPKQSSFSVTRALGLHKPALRVQLVPFDVVTRSFHGLSV</sequence>